<proteinExistence type="predicted"/>
<evidence type="ECO:0000313" key="2">
    <source>
        <dbReference type="EMBL" id="GFO50150.1"/>
    </source>
</evidence>
<gene>
    <name evidence="2" type="ORF">PoB_007665500</name>
</gene>
<evidence type="ECO:0000259" key="1">
    <source>
        <dbReference type="Pfam" id="PF13843"/>
    </source>
</evidence>
<organism evidence="2 3">
    <name type="scientific">Plakobranchus ocellatus</name>
    <dbReference type="NCBI Taxonomy" id="259542"/>
    <lineage>
        <taxon>Eukaryota</taxon>
        <taxon>Metazoa</taxon>
        <taxon>Spiralia</taxon>
        <taxon>Lophotrochozoa</taxon>
        <taxon>Mollusca</taxon>
        <taxon>Gastropoda</taxon>
        <taxon>Heterobranchia</taxon>
        <taxon>Euthyneura</taxon>
        <taxon>Panpulmonata</taxon>
        <taxon>Sacoglossa</taxon>
        <taxon>Placobranchoidea</taxon>
        <taxon>Plakobranchidae</taxon>
        <taxon>Plakobranchus</taxon>
    </lineage>
</organism>
<dbReference type="InterPro" id="IPR029526">
    <property type="entry name" value="PGBD"/>
</dbReference>
<comment type="caution">
    <text evidence="2">The sequence shown here is derived from an EMBL/GenBank/DDBJ whole genome shotgun (WGS) entry which is preliminary data.</text>
</comment>
<keyword evidence="3" id="KW-1185">Reference proteome</keyword>
<dbReference type="PANTHER" id="PTHR47272">
    <property type="entry name" value="DDE_TNP_1_7 DOMAIN-CONTAINING PROTEIN"/>
    <property type="match status" value="1"/>
</dbReference>
<protein>
    <submittedName>
        <fullName evidence="2">PiggyBac transposable element-derived protein 4</fullName>
    </submittedName>
</protein>
<feature type="domain" description="PiggyBac transposable element-derived protein" evidence="1">
    <location>
        <begin position="2"/>
        <end position="146"/>
    </location>
</feature>
<name>A0AAV4E1J5_9GAST</name>
<reference evidence="2 3" key="1">
    <citation type="journal article" date="2021" name="Elife">
        <title>Chloroplast acquisition without the gene transfer in kleptoplastic sea slugs, Plakobranchus ocellatus.</title>
        <authorList>
            <person name="Maeda T."/>
            <person name="Takahashi S."/>
            <person name="Yoshida T."/>
            <person name="Shimamura S."/>
            <person name="Takaki Y."/>
            <person name="Nagai Y."/>
            <person name="Toyoda A."/>
            <person name="Suzuki Y."/>
            <person name="Arimoto A."/>
            <person name="Ishii H."/>
            <person name="Satoh N."/>
            <person name="Nishiyama T."/>
            <person name="Hasebe M."/>
            <person name="Maruyama T."/>
            <person name="Minagawa J."/>
            <person name="Obokata J."/>
            <person name="Shigenobu S."/>
        </authorList>
    </citation>
    <scope>NUCLEOTIDE SEQUENCE [LARGE SCALE GENOMIC DNA]</scope>
</reference>
<dbReference type="Pfam" id="PF13843">
    <property type="entry name" value="DDE_Tnp_1_7"/>
    <property type="match status" value="1"/>
</dbReference>
<accession>A0AAV4E1J5</accession>
<evidence type="ECO:0000313" key="3">
    <source>
        <dbReference type="Proteomes" id="UP000735302"/>
    </source>
</evidence>
<sequence>MIIPFKGKFSGIRQYIRGKPNPWGLKVWARCGLSGIIYDFDIYHGKSTNPERNSLGMGASVVLKLIEALPANQNYHIFADNFFATVQLLAAVKDKGFKYTGTVRSNRIKETKLQTENQLKKEPRGSSHFSIKTTKNITAVKWRVTRPVKTQEEHLLREETQTRGMGITQLSGRVLWRFCGDIVVNTLLAGEPCF</sequence>
<dbReference type="EMBL" id="BLXT01008584">
    <property type="protein sequence ID" value="GFO50150.1"/>
    <property type="molecule type" value="Genomic_DNA"/>
</dbReference>
<dbReference type="Proteomes" id="UP000735302">
    <property type="component" value="Unassembled WGS sequence"/>
</dbReference>
<dbReference type="AlphaFoldDB" id="A0AAV4E1J5"/>